<name>A0ABP9PJ25_9ACTN</name>
<protein>
    <recommendedName>
        <fullName evidence="3">Peptidoglycan binding domain-containing protein</fullName>
    </recommendedName>
</protein>
<reference evidence="2" key="1">
    <citation type="journal article" date="2019" name="Int. J. Syst. Evol. Microbiol.">
        <title>The Global Catalogue of Microorganisms (GCM) 10K type strain sequencing project: providing services to taxonomists for standard genome sequencing and annotation.</title>
        <authorList>
            <consortium name="The Broad Institute Genomics Platform"/>
            <consortium name="The Broad Institute Genome Sequencing Center for Infectious Disease"/>
            <person name="Wu L."/>
            <person name="Ma J."/>
        </authorList>
    </citation>
    <scope>NUCLEOTIDE SEQUENCE [LARGE SCALE GENOMIC DNA]</scope>
    <source>
        <strain evidence="2">JCM 18459</strain>
    </source>
</reference>
<evidence type="ECO:0008006" key="3">
    <source>
        <dbReference type="Google" id="ProtNLM"/>
    </source>
</evidence>
<comment type="caution">
    <text evidence="1">The sequence shown here is derived from an EMBL/GenBank/DDBJ whole genome shotgun (WGS) entry which is preliminary data.</text>
</comment>
<accession>A0ABP9PJ25</accession>
<organism evidence="1 2">
    <name type="scientific">Nocardioides marinquilinus</name>
    <dbReference type="NCBI Taxonomy" id="1210400"/>
    <lineage>
        <taxon>Bacteria</taxon>
        <taxon>Bacillati</taxon>
        <taxon>Actinomycetota</taxon>
        <taxon>Actinomycetes</taxon>
        <taxon>Propionibacteriales</taxon>
        <taxon>Nocardioidaceae</taxon>
        <taxon>Nocardioides</taxon>
    </lineage>
</organism>
<keyword evidence="2" id="KW-1185">Reference proteome</keyword>
<dbReference type="Proteomes" id="UP001500221">
    <property type="component" value="Unassembled WGS sequence"/>
</dbReference>
<evidence type="ECO:0000313" key="1">
    <source>
        <dbReference type="EMBL" id="GAA5147390.1"/>
    </source>
</evidence>
<evidence type="ECO:0000313" key="2">
    <source>
        <dbReference type="Proteomes" id="UP001500221"/>
    </source>
</evidence>
<dbReference type="EMBL" id="BAABKG010000002">
    <property type="protein sequence ID" value="GAA5147390.1"/>
    <property type="molecule type" value="Genomic_DNA"/>
</dbReference>
<sequence length="362" mass="35875">MIGRTVAVLAVVAAVALAAVLVVVLLGGDDDGPDDAGAPTGLAAAVASAPPGSQRLLWTDWGAVRAELGLDLDAGSGGADVQQLLDRGYEADLTSASALLSSAVVMQQDFGFSPATLDWELLAQSPSAASITMRLGGGVGTDEVAERLAALGYEAPADDGGLWSSDAAEDAVTATVTPELAFVGLDDERGLVVASDSSAGAEAALAAVADPPTGDDAAPVPPDVVRTVGDAVSAVLYSGAEACGSLAMSQADPSEQSAAQSLVARAGEVSPLTGFAIAALPGGQVRVAMGFETSETARSDADTRAVLASGPAPGQGGDFSDRFTLDDVVADGDVVRLDLTPVEGTYVVSDLSSGPVLFATCS</sequence>
<gene>
    <name evidence="1" type="ORF">GCM10023340_19760</name>
</gene>
<proteinExistence type="predicted"/>